<dbReference type="Proteomes" id="UP000469734">
    <property type="component" value="Unassembled WGS sequence"/>
</dbReference>
<dbReference type="EMBL" id="WWCR01000002">
    <property type="protein sequence ID" value="MYM71238.1"/>
    <property type="molecule type" value="Genomic_DNA"/>
</dbReference>
<evidence type="ECO:0000313" key="2">
    <source>
        <dbReference type="EMBL" id="MYM71238.1"/>
    </source>
</evidence>
<accession>A0A7X4GX77</accession>
<name>A0A7X4GX77_9BURK</name>
<organism evidence="2 3">
    <name type="scientific">Duganella margarita</name>
    <dbReference type="NCBI Taxonomy" id="2692170"/>
    <lineage>
        <taxon>Bacteria</taxon>
        <taxon>Pseudomonadati</taxon>
        <taxon>Pseudomonadota</taxon>
        <taxon>Betaproteobacteria</taxon>
        <taxon>Burkholderiales</taxon>
        <taxon>Oxalobacteraceae</taxon>
        <taxon>Telluria group</taxon>
        <taxon>Duganella</taxon>
    </lineage>
</organism>
<evidence type="ECO:0000259" key="1">
    <source>
        <dbReference type="SMART" id="SM00901"/>
    </source>
</evidence>
<sequence length="312" mass="35751">MSADFFWKPFEAQIDSFDELMRVINELMSKVAVGRQQFVWRGQAMADWPLYSSLYRRKRLTTGTDIKEKDLQAEEHEILAKLHQWGLHSTAQNGRLSVLRQLAILQHYGAPTRLIDITFNAFVAAWFAVEQKWNNGTEILEDKDARLFAFDVSNRLINENSDFRSWEDDLFTPWRTGRTGAPKSKDWTESVFAWKASNLDGRIFAQNGGFLFGGVPTSTPQVPRGPGKKPGFWSGEEVRKATCLALRPHKFDATKGTPPRNGALYTFRITARAKQDIRRQLEQMFGYRHSTIYPDYTGFAQFGNPLLKSYGP</sequence>
<protein>
    <submittedName>
        <fullName evidence="2">FRG domain-containing protein</fullName>
    </submittedName>
</protein>
<proteinExistence type="predicted"/>
<gene>
    <name evidence="2" type="ORF">GTP56_03390</name>
</gene>
<dbReference type="SMART" id="SM00901">
    <property type="entry name" value="FRG"/>
    <property type="match status" value="1"/>
</dbReference>
<feature type="domain" description="FRG" evidence="1">
    <location>
        <begin position="34"/>
        <end position="148"/>
    </location>
</feature>
<evidence type="ECO:0000313" key="3">
    <source>
        <dbReference type="Proteomes" id="UP000469734"/>
    </source>
</evidence>
<dbReference type="InterPro" id="IPR014966">
    <property type="entry name" value="FRG-dom"/>
</dbReference>
<dbReference type="AlphaFoldDB" id="A0A7X4GX77"/>
<dbReference type="Pfam" id="PF08867">
    <property type="entry name" value="FRG"/>
    <property type="match status" value="1"/>
</dbReference>
<comment type="caution">
    <text evidence="2">The sequence shown here is derived from an EMBL/GenBank/DDBJ whole genome shotgun (WGS) entry which is preliminary data.</text>
</comment>
<dbReference type="RefSeq" id="WP_161049000.1">
    <property type="nucleotide sequence ID" value="NZ_WWCR01000002.1"/>
</dbReference>
<reference evidence="2 3" key="1">
    <citation type="submission" date="2019-12" db="EMBL/GenBank/DDBJ databases">
        <title>Novel species isolated from a subtropical stream in China.</title>
        <authorList>
            <person name="Lu H."/>
        </authorList>
    </citation>
    <scope>NUCLEOTIDE SEQUENCE [LARGE SCALE GENOMIC DNA]</scope>
    <source>
        <strain evidence="2 3">FT134W</strain>
    </source>
</reference>